<proteinExistence type="predicted"/>
<evidence type="ECO:0008006" key="4">
    <source>
        <dbReference type="Google" id="ProtNLM"/>
    </source>
</evidence>
<evidence type="ECO:0000256" key="1">
    <source>
        <dbReference type="SAM" id="Coils"/>
    </source>
</evidence>
<dbReference type="InterPro" id="IPR019534">
    <property type="entry name" value="DUF2452"/>
</dbReference>
<gene>
    <name evidence="2" type="ORF">OB69_16345</name>
</gene>
<evidence type="ECO:0000313" key="2">
    <source>
        <dbReference type="EMBL" id="KOF01665.1"/>
    </source>
</evidence>
<dbReference type="Pfam" id="PF10504">
    <property type="entry name" value="DUF2452"/>
    <property type="match status" value="1"/>
</dbReference>
<feature type="coiled-coil region" evidence="1">
    <location>
        <begin position="57"/>
        <end position="84"/>
    </location>
</feature>
<reference evidence="3" key="1">
    <citation type="submission" date="2014-11" db="EMBL/GenBank/DDBJ databases">
        <title>Genome sequencing of Roseivirga sp. D-25.</title>
        <authorList>
            <person name="Selvaratnam C."/>
            <person name="Thevarajoo S."/>
            <person name="Goh K.M."/>
            <person name="Eee R."/>
            <person name="Chan K.-G."/>
            <person name="Chong C.S."/>
        </authorList>
    </citation>
    <scope>NUCLEOTIDE SEQUENCE [LARGE SCALE GENOMIC DNA]</scope>
    <source>
        <strain evidence="3">D-25</strain>
    </source>
</reference>
<dbReference type="Proteomes" id="UP000036908">
    <property type="component" value="Unassembled WGS sequence"/>
</dbReference>
<protein>
    <recommendedName>
        <fullName evidence="4">DUF2452 domain-containing protein</fullName>
    </recommendedName>
</protein>
<accession>A0A0L8AHQ4</accession>
<dbReference type="AlphaFoldDB" id="A0A0L8AHQ4"/>
<name>A0A0L8AHQ4_9BACT</name>
<comment type="caution">
    <text evidence="2">The sequence shown here is derived from an EMBL/GenBank/DDBJ whole genome shotgun (WGS) entry which is preliminary data.</text>
</comment>
<dbReference type="EMBL" id="JSVA01000019">
    <property type="protein sequence ID" value="KOF01665.1"/>
    <property type="molecule type" value="Genomic_DNA"/>
</dbReference>
<dbReference type="PATRIC" id="fig|1566026.4.peg.1591"/>
<dbReference type="OrthoDB" id="662061at2"/>
<keyword evidence="3" id="KW-1185">Reference proteome</keyword>
<sequence>MTKTGKKIDLDRIDLEKMSEMTTENPGLISFPHTVGGAMIKPEDKGRIKGRAVAAMHEQTEMQVKQIYKQMQLLAEQAKAIQERVEVSERIYMAKMSFEPLIGKTYHLYEREDGTDLLSLIGPKEWGRSKPFKQFISSVKLLADHTWEVLTSEPDSSE</sequence>
<evidence type="ECO:0000313" key="3">
    <source>
        <dbReference type="Proteomes" id="UP000036908"/>
    </source>
</evidence>
<organism evidence="2 3">
    <name type="scientific">Roseivirga seohaensis subsp. aquiponti</name>
    <dbReference type="NCBI Taxonomy" id="1566026"/>
    <lineage>
        <taxon>Bacteria</taxon>
        <taxon>Pseudomonadati</taxon>
        <taxon>Bacteroidota</taxon>
        <taxon>Cytophagia</taxon>
        <taxon>Cytophagales</taxon>
        <taxon>Roseivirgaceae</taxon>
        <taxon>Roseivirga</taxon>
    </lineage>
</organism>
<keyword evidence="1" id="KW-0175">Coiled coil</keyword>
<dbReference type="RefSeq" id="WP_053224827.1">
    <property type="nucleotide sequence ID" value="NZ_JSVA01000019.1"/>
</dbReference>